<sequence>MRLVEHRASTFTVHSRGVVTMLEKHLTTSGHPYQIKSRVNVLFHEPDMQFGC</sequence>
<reference evidence="1 3" key="2">
    <citation type="journal article" date="2018" name="Plant J.">
        <title>The Physcomitrella patens chromosome-scale assembly reveals moss genome structure and evolution.</title>
        <authorList>
            <person name="Lang D."/>
            <person name="Ullrich K.K."/>
            <person name="Murat F."/>
            <person name="Fuchs J."/>
            <person name="Jenkins J."/>
            <person name="Haas F.B."/>
            <person name="Piednoel M."/>
            <person name="Gundlach H."/>
            <person name="Van Bel M."/>
            <person name="Meyberg R."/>
            <person name="Vives C."/>
            <person name="Morata J."/>
            <person name="Symeonidi A."/>
            <person name="Hiss M."/>
            <person name="Muchero W."/>
            <person name="Kamisugi Y."/>
            <person name="Saleh O."/>
            <person name="Blanc G."/>
            <person name="Decker E.L."/>
            <person name="van Gessel N."/>
            <person name="Grimwood J."/>
            <person name="Hayes R.D."/>
            <person name="Graham S.W."/>
            <person name="Gunter L.E."/>
            <person name="McDaniel S.F."/>
            <person name="Hoernstein S.N.W."/>
            <person name="Larsson A."/>
            <person name="Li F.W."/>
            <person name="Perroud P.F."/>
            <person name="Phillips J."/>
            <person name="Ranjan P."/>
            <person name="Rokshar D.S."/>
            <person name="Rothfels C.J."/>
            <person name="Schneider L."/>
            <person name="Shu S."/>
            <person name="Stevenson D.W."/>
            <person name="Thummler F."/>
            <person name="Tillich M."/>
            <person name="Villarreal Aguilar J.C."/>
            <person name="Widiez T."/>
            <person name="Wong G.K."/>
            <person name="Wymore A."/>
            <person name="Zhang Y."/>
            <person name="Zimmer A.D."/>
            <person name="Quatrano R.S."/>
            <person name="Mayer K.F.X."/>
            <person name="Goodstein D."/>
            <person name="Casacuberta J.M."/>
            <person name="Vandepoele K."/>
            <person name="Reski R."/>
            <person name="Cuming A.C."/>
            <person name="Tuskan G.A."/>
            <person name="Maumus F."/>
            <person name="Salse J."/>
            <person name="Schmutz J."/>
            <person name="Rensing S.A."/>
        </authorList>
    </citation>
    <scope>NUCLEOTIDE SEQUENCE [LARGE SCALE GENOMIC DNA]</scope>
    <source>
        <strain evidence="2 3">cv. Gransden 2004</strain>
    </source>
</reference>
<organism evidence="1">
    <name type="scientific">Physcomitrium patens</name>
    <name type="common">Spreading-leaved earth moss</name>
    <name type="synonym">Physcomitrella patens</name>
    <dbReference type="NCBI Taxonomy" id="3218"/>
    <lineage>
        <taxon>Eukaryota</taxon>
        <taxon>Viridiplantae</taxon>
        <taxon>Streptophyta</taxon>
        <taxon>Embryophyta</taxon>
        <taxon>Bryophyta</taxon>
        <taxon>Bryophytina</taxon>
        <taxon>Bryopsida</taxon>
        <taxon>Funariidae</taxon>
        <taxon>Funariales</taxon>
        <taxon>Funariaceae</taxon>
        <taxon>Physcomitrium</taxon>
    </lineage>
</organism>
<reference evidence="1 3" key="1">
    <citation type="journal article" date="2008" name="Science">
        <title>The Physcomitrella genome reveals evolutionary insights into the conquest of land by plants.</title>
        <authorList>
            <person name="Rensing S."/>
            <person name="Lang D."/>
            <person name="Zimmer A."/>
            <person name="Terry A."/>
            <person name="Salamov A."/>
            <person name="Shapiro H."/>
            <person name="Nishiyama T."/>
            <person name="Perroud P.-F."/>
            <person name="Lindquist E."/>
            <person name="Kamisugi Y."/>
            <person name="Tanahashi T."/>
            <person name="Sakakibara K."/>
            <person name="Fujita T."/>
            <person name="Oishi K."/>
            <person name="Shin-I T."/>
            <person name="Kuroki Y."/>
            <person name="Toyoda A."/>
            <person name="Suzuki Y."/>
            <person name="Hashimoto A."/>
            <person name="Yamaguchi K."/>
            <person name="Sugano A."/>
            <person name="Kohara Y."/>
            <person name="Fujiyama A."/>
            <person name="Anterola A."/>
            <person name="Aoki S."/>
            <person name="Ashton N."/>
            <person name="Barbazuk W.B."/>
            <person name="Barker E."/>
            <person name="Bennetzen J."/>
            <person name="Bezanilla M."/>
            <person name="Blankenship R."/>
            <person name="Cho S.H."/>
            <person name="Dutcher S."/>
            <person name="Estelle M."/>
            <person name="Fawcett J.A."/>
            <person name="Gundlach H."/>
            <person name="Hanada K."/>
            <person name="Heyl A."/>
            <person name="Hicks K.A."/>
            <person name="Hugh J."/>
            <person name="Lohr M."/>
            <person name="Mayer K."/>
            <person name="Melkozernov A."/>
            <person name="Murata T."/>
            <person name="Nelson D."/>
            <person name="Pils B."/>
            <person name="Prigge M."/>
            <person name="Reiss B."/>
            <person name="Renner T."/>
            <person name="Rombauts S."/>
            <person name="Rushton P."/>
            <person name="Sanderfoot A."/>
            <person name="Schween G."/>
            <person name="Shiu S.-H."/>
            <person name="Stueber K."/>
            <person name="Theodoulou F.L."/>
            <person name="Tu H."/>
            <person name="Van de Peer Y."/>
            <person name="Verrier P.J."/>
            <person name="Waters E."/>
            <person name="Wood A."/>
            <person name="Yang L."/>
            <person name="Cove D."/>
            <person name="Cuming A."/>
            <person name="Hasebe M."/>
            <person name="Lucas S."/>
            <person name="Mishler D.B."/>
            <person name="Reski R."/>
            <person name="Grigoriev I."/>
            <person name="Quatrano R.S."/>
            <person name="Boore J.L."/>
        </authorList>
    </citation>
    <scope>NUCLEOTIDE SEQUENCE [LARGE SCALE GENOMIC DNA]</scope>
    <source>
        <strain evidence="2 3">cv. Gransden 2004</strain>
    </source>
</reference>
<protein>
    <submittedName>
        <fullName evidence="1 2">Uncharacterized protein</fullName>
    </submittedName>
</protein>
<gene>
    <name evidence="1" type="ORF">PHYPA_000695</name>
</gene>
<accession>A0A2K1L8F0</accession>
<dbReference type="InParanoid" id="A0A2K1L8F0"/>
<evidence type="ECO:0000313" key="2">
    <source>
        <dbReference type="EnsemblPlants" id="PAC:32967916.CDS.1"/>
    </source>
</evidence>
<reference evidence="2" key="3">
    <citation type="submission" date="2020-12" db="UniProtKB">
        <authorList>
            <consortium name="EnsemblPlants"/>
        </authorList>
    </citation>
    <scope>IDENTIFICATION</scope>
</reference>
<dbReference type="EMBL" id="ABEU02000001">
    <property type="protein sequence ID" value="PNR62271.1"/>
    <property type="molecule type" value="Genomic_DNA"/>
</dbReference>
<evidence type="ECO:0000313" key="3">
    <source>
        <dbReference type="Proteomes" id="UP000006727"/>
    </source>
</evidence>
<dbReference type="Proteomes" id="UP000006727">
    <property type="component" value="Chromosome 1"/>
</dbReference>
<name>A0A2K1L8F0_PHYPA</name>
<dbReference type="Gramene" id="Pp3c1_15294V3.1">
    <property type="protein sequence ID" value="PAC:32967916.CDS.1"/>
    <property type="gene ID" value="Pp3c1_15294"/>
</dbReference>
<dbReference type="AlphaFoldDB" id="A0A2K1L8F0"/>
<evidence type="ECO:0000313" key="1">
    <source>
        <dbReference type="EMBL" id="PNR62271.1"/>
    </source>
</evidence>
<proteinExistence type="predicted"/>
<keyword evidence="3" id="KW-1185">Reference proteome</keyword>
<dbReference type="EnsemblPlants" id="Pp3c1_15294V3.1">
    <property type="protein sequence ID" value="PAC:32967916.CDS.1"/>
    <property type="gene ID" value="Pp3c1_15294"/>
</dbReference>